<accession>A0AAV8UIK2</accession>
<reference evidence="3 4" key="1">
    <citation type="journal article" date="2023" name="Nat. Commun.">
        <title>Origin of minicircular mitochondrial genomes in red algae.</title>
        <authorList>
            <person name="Lee Y."/>
            <person name="Cho C.H."/>
            <person name="Lee Y.M."/>
            <person name="Park S.I."/>
            <person name="Yang J.H."/>
            <person name="West J.A."/>
            <person name="Bhattacharya D."/>
            <person name="Yoon H.S."/>
        </authorList>
    </citation>
    <scope>NUCLEOTIDE SEQUENCE [LARGE SCALE GENOMIC DNA]</scope>
    <source>
        <strain evidence="3 4">CCMP1338</strain>
        <tissue evidence="3">Whole cell</tissue>
    </source>
</reference>
<dbReference type="PANTHER" id="PTHR42899">
    <property type="entry name" value="SPERMATOGENESIS-ASSOCIATED PROTEIN 20"/>
    <property type="match status" value="1"/>
</dbReference>
<dbReference type="PIRSF" id="PIRSF006402">
    <property type="entry name" value="UCP006402_thioredoxin"/>
    <property type="match status" value="1"/>
</dbReference>
<dbReference type="Proteomes" id="UP001157974">
    <property type="component" value="Unassembled WGS sequence"/>
</dbReference>
<sequence>MISFIPSTLRVCLKSTSTSVCIRSKNFKVRSERKRLVRVRSMASSSIETPKPGSEGSTDKKKNRLASEKSPYLLQHQYNPVDWYPWGEEAFKKAKDENKPIFLSVGYSTCHWCHVMERESFENEDVAKLLNDSFVAIKLDREERPDVDSVYMTYIQATSGQGGWPMSVFMTPDLKPFVGATYLPIDRFSFALKDISEKWNSMRDKLEEEGERIVTALRQLVAQPRGGLAETLDKDFLTLGCKTASDIFDDEYGGFGNAPKFPRPCVFEMLFAMWKMGEDESVASDARDMALFTLEKMAKGGVNDQLRGGFHRYSVDRYWHVPHFEKMLYDQSQVAMAFLQAFQVTKDTLFESSARGILDYVSADMKDEETGGFYSAEDADSEVPFGAEEGPTKAEGAYYVWTSFELKLVLGEQNAGMFCDYYGVSQEGNAPATSDPQGEFEGKNILKIEKSLNEVAESQGKTVEEVDAYLTAAKKKLLEQRGKRPKPHLDDKIVTSWNGLMTSAFARAANILEDEAYNVVASKTAKFLSETMWNGEVLFRNYREGVSGIEGFAEDYAATICAFLDVYEMDGDCEWIRKALKLQDVMDSKFWDKEGGGYFSTKEGDESIVFRKKEDYDGSEPSPTGVACANLLRLASLTGRDDLLEKSKQCASAFATILKKTPFAMPKLATSAFCAQSGLRRVVIASDPSASASKEFAHAFFALGVPNVAFVRVGPAGPGADSELLGVETKDMVARDGKATAYVCKGTTCMDPVTDVDAFAEQLKKL</sequence>
<dbReference type="InterPro" id="IPR008928">
    <property type="entry name" value="6-hairpin_glycosidase_sf"/>
</dbReference>
<dbReference type="InterPro" id="IPR036249">
    <property type="entry name" value="Thioredoxin-like_sf"/>
</dbReference>
<dbReference type="PANTHER" id="PTHR42899:SF1">
    <property type="entry name" value="SPERMATOGENESIS-ASSOCIATED PROTEIN 20"/>
    <property type="match status" value="1"/>
</dbReference>
<dbReference type="Pfam" id="PF03190">
    <property type="entry name" value="Thioredox_DsbH"/>
    <property type="match status" value="1"/>
</dbReference>
<evidence type="ECO:0000256" key="1">
    <source>
        <dbReference type="SAM" id="MobiDB-lite"/>
    </source>
</evidence>
<evidence type="ECO:0000313" key="3">
    <source>
        <dbReference type="EMBL" id="KAJ8902343.1"/>
    </source>
</evidence>
<feature type="domain" description="Spermatogenesis-associated protein 20-like TRX" evidence="2">
    <location>
        <begin position="62"/>
        <end position="217"/>
    </location>
</feature>
<dbReference type="SUPFAM" id="SSF52833">
    <property type="entry name" value="Thioredoxin-like"/>
    <property type="match status" value="1"/>
</dbReference>
<organism evidence="3 4">
    <name type="scientific">Rhodosorus marinus</name>
    <dbReference type="NCBI Taxonomy" id="101924"/>
    <lineage>
        <taxon>Eukaryota</taxon>
        <taxon>Rhodophyta</taxon>
        <taxon>Stylonematophyceae</taxon>
        <taxon>Stylonematales</taxon>
        <taxon>Stylonemataceae</taxon>
        <taxon>Rhodosorus</taxon>
    </lineage>
</organism>
<proteinExistence type="predicted"/>
<evidence type="ECO:0000313" key="4">
    <source>
        <dbReference type="Proteomes" id="UP001157974"/>
    </source>
</evidence>
<dbReference type="AlphaFoldDB" id="A0AAV8UIK2"/>
<gene>
    <name evidence="3" type="ORF">NDN08_006750</name>
</gene>
<dbReference type="Gene3D" id="1.50.10.10">
    <property type="match status" value="2"/>
</dbReference>
<comment type="caution">
    <text evidence="3">The sequence shown here is derived from an EMBL/GenBank/DDBJ whole genome shotgun (WGS) entry which is preliminary data.</text>
</comment>
<dbReference type="SUPFAM" id="SSF48208">
    <property type="entry name" value="Six-hairpin glycosidases"/>
    <property type="match status" value="1"/>
</dbReference>
<dbReference type="InterPro" id="IPR004879">
    <property type="entry name" value="Ssp411-like_TRX"/>
</dbReference>
<dbReference type="Gene3D" id="3.40.30.10">
    <property type="entry name" value="Glutaredoxin"/>
    <property type="match status" value="1"/>
</dbReference>
<dbReference type="GO" id="GO:0005975">
    <property type="term" value="P:carbohydrate metabolic process"/>
    <property type="evidence" value="ECO:0007669"/>
    <property type="project" value="InterPro"/>
</dbReference>
<keyword evidence="4" id="KW-1185">Reference proteome</keyword>
<dbReference type="InterPro" id="IPR012341">
    <property type="entry name" value="6hp_glycosidase-like_sf"/>
</dbReference>
<evidence type="ECO:0000259" key="2">
    <source>
        <dbReference type="Pfam" id="PF03190"/>
    </source>
</evidence>
<name>A0AAV8UIK2_9RHOD</name>
<dbReference type="EMBL" id="JAMWBK010000009">
    <property type="protein sequence ID" value="KAJ8902343.1"/>
    <property type="molecule type" value="Genomic_DNA"/>
</dbReference>
<protein>
    <recommendedName>
        <fullName evidence="2">Spermatogenesis-associated protein 20-like TRX domain-containing protein</fullName>
    </recommendedName>
</protein>
<dbReference type="InterPro" id="IPR024705">
    <property type="entry name" value="Ssp411"/>
</dbReference>
<dbReference type="CDD" id="cd02955">
    <property type="entry name" value="SSP411"/>
    <property type="match status" value="1"/>
</dbReference>
<feature type="region of interest" description="Disordered" evidence="1">
    <location>
        <begin position="38"/>
        <end position="66"/>
    </location>
</feature>